<dbReference type="Proteomes" id="UP001107558">
    <property type="component" value="Chromosome 2"/>
</dbReference>
<name>A0A9J6C8Q4_POLVA</name>
<accession>A0A9J6C8Q4</accession>
<reference evidence="2" key="1">
    <citation type="submission" date="2021-03" db="EMBL/GenBank/DDBJ databases">
        <title>Chromosome level genome of the anhydrobiotic midge Polypedilum vanderplanki.</title>
        <authorList>
            <person name="Yoshida Y."/>
            <person name="Kikawada T."/>
            <person name="Gusev O."/>
        </authorList>
    </citation>
    <scope>NUCLEOTIDE SEQUENCE</scope>
    <source>
        <strain evidence="2">NIAS01</strain>
        <tissue evidence="2">Whole body or cell culture</tissue>
    </source>
</reference>
<dbReference type="EMBL" id="JADBJN010000002">
    <property type="protein sequence ID" value="KAG5678317.1"/>
    <property type="molecule type" value="Genomic_DNA"/>
</dbReference>
<feature type="signal peptide" evidence="1">
    <location>
        <begin position="1"/>
        <end position="16"/>
    </location>
</feature>
<keyword evidence="3" id="KW-1185">Reference proteome</keyword>
<gene>
    <name evidence="2" type="ORF">PVAND_008002</name>
</gene>
<keyword evidence="1" id="KW-0732">Signal</keyword>
<evidence type="ECO:0000313" key="3">
    <source>
        <dbReference type="Proteomes" id="UP001107558"/>
    </source>
</evidence>
<comment type="caution">
    <text evidence="2">The sequence shown here is derived from an EMBL/GenBank/DDBJ whole genome shotgun (WGS) entry which is preliminary data.</text>
</comment>
<evidence type="ECO:0000256" key="1">
    <source>
        <dbReference type="SAM" id="SignalP"/>
    </source>
</evidence>
<organism evidence="2 3">
    <name type="scientific">Polypedilum vanderplanki</name>
    <name type="common">Sleeping chironomid midge</name>
    <dbReference type="NCBI Taxonomy" id="319348"/>
    <lineage>
        <taxon>Eukaryota</taxon>
        <taxon>Metazoa</taxon>
        <taxon>Ecdysozoa</taxon>
        <taxon>Arthropoda</taxon>
        <taxon>Hexapoda</taxon>
        <taxon>Insecta</taxon>
        <taxon>Pterygota</taxon>
        <taxon>Neoptera</taxon>
        <taxon>Endopterygota</taxon>
        <taxon>Diptera</taxon>
        <taxon>Nematocera</taxon>
        <taxon>Chironomoidea</taxon>
        <taxon>Chironomidae</taxon>
        <taxon>Chironominae</taxon>
        <taxon>Polypedilum</taxon>
        <taxon>Polypedilum</taxon>
    </lineage>
</organism>
<feature type="chain" id="PRO_5039931930" evidence="1">
    <location>
        <begin position="17"/>
        <end position="290"/>
    </location>
</feature>
<protein>
    <submittedName>
        <fullName evidence="2">Uncharacterized protein</fullName>
    </submittedName>
</protein>
<dbReference type="AlphaFoldDB" id="A0A9J6C8Q4"/>
<proteinExistence type="predicted"/>
<sequence>MKQCIFLIISFNFIHALSYIQEIRNEILNYQIQSRISVDESFNLVYNSLAHILISEFPKLNKLNWLWNKECEKFPYTSLNEQEIRRLQNICEDVGRFLRNIPNEIEKLLEDLHRGILKNSFAEEVLKLIFENTNKIVNDEIEQIVTQNSNCTNELIKNYNNTLNEVVQRIININTIFADTLSIKLKSIQRYFIRLYNDIELTIGKIQKCAKSDIIDVIGCMEPTLKYHCQMSVFGSRRCGSIYTYMTHFKEVNIKVSRVIESYREKFAVINEEAQNAEKKLEASLDSCTN</sequence>
<evidence type="ECO:0000313" key="2">
    <source>
        <dbReference type="EMBL" id="KAG5678317.1"/>
    </source>
</evidence>